<dbReference type="InterPro" id="IPR006797">
    <property type="entry name" value="PRELI/MSF1_dom"/>
</dbReference>
<sequence length="190" mass="21291">MQSHPWETVVQAVWQKYPNPMNPAVVGVDVVDRRVTKGVLKTHRLISTKWGLPSSVTKVLGADRMFYASEHSVVDPVKKSMILMSKNITFCKEVSIVEKMTYSPHPSKEDCTIVKQKAEVTIHGIPLSSYLEGFITGKISVNSSKGKQGMEWVITKINKDVQELTSKTVKSMDDLVHLSGEPLTNFSFRK</sequence>
<dbReference type="Proteomes" id="UP000694941">
    <property type="component" value="Unplaced"/>
</dbReference>
<dbReference type="GeneID" id="106474753"/>
<dbReference type="RefSeq" id="XP_022258763.1">
    <property type="nucleotide sequence ID" value="XM_022403055.1"/>
</dbReference>
<dbReference type="InterPro" id="IPR037365">
    <property type="entry name" value="Slowmo/Ups"/>
</dbReference>
<dbReference type="PROSITE" id="PS50904">
    <property type="entry name" value="PRELI_MSF1"/>
    <property type="match status" value="1"/>
</dbReference>
<dbReference type="Pfam" id="PF04707">
    <property type="entry name" value="PRELI"/>
    <property type="match status" value="1"/>
</dbReference>
<evidence type="ECO:0000313" key="2">
    <source>
        <dbReference type="Proteomes" id="UP000694941"/>
    </source>
</evidence>
<organism evidence="2 3">
    <name type="scientific">Limulus polyphemus</name>
    <name type="common">Atlantic horseshoe crab</name>
    <dbReference type="NCBI Taxonomy" id="6850"/>
    <lineage>
        <taxon>Eukaryota</taxon>
        <taxon>Metazoa</taxon>
        <taxon>Ecdysozoa</taxon>
        <taxon>Arthropoda</taxon>
        <taxon>Chelicerata</taxon>
        <taxon>Merostomata</taxon>
        <taxon>Xiphosura</taxon>
        <taxon>Limulidae</taxon>
        <taxon>Limulus</taxon>
    </lineage>
</organism>
<proteinExistence type="predicted"/>
<dbReference type="PANTHER" id="PTHR11158">
    <property type="entry name" value="MSF1/PX19 RELATED"/>
    <property type="match status" value="1"/>
</dbReference>
<accession>A0ABM1TSA7</accession>
<evidence type="ECO:0000259" key="1">
    <source>
        <dbReference type="PROSITE" id="PS50904"/>
    </source>
</evidence>
<name>A0ABM1TSA7_LIMPO</name>
<reference evidence="3" key="1">
    <citation type="submission" date="2025-08" db="UniProtKB">
        <authorList>
            <consortium name="RefSeq"/>
        </authorList>
    </citation>
    <scope>IDENTIFICATION</scope>
    <source>
        <tissue evidence="3">Muscle</tissue>
    </source>
</reference>
<feature type="domain" description="PRELI/MSF1" evidence="1">
    <location>
        <begin position="1"/>
        <end position="162"/>
    </location>
</feature>
<gene>
    <name evidence="3" type="primary">LOC106474753</name>
</gene>
<protein>
    <submittedName>
        <fullName evidence="3">Protein slowmo-like isoform X2</fullName>
    </submittedName>
</protein>
<keyword evidence="2" id="KW-1185">Reference proteome</keyword>
<evidence type="ECO:0000313" key="3">
    <source>
        <dbReference type="RefSeq" id="XP_022258763.1"/>
    </source>
</evidence>